<evidence type="ECO:0000256" key="1">
    <source>
        <dbReference type="ARBA" id="ARBA00023015"/>
    </source>
</evidence>
<reference evidence="5" key="1">
    <citation type="journal article" date="2014" name="Int. J. Syst. Evol. Microbiol.">
        <title>Complete genome sequence of Corynebacterium casei LMG S-19264T (=DSM 44701T), isolated from a smear-ripened cheese.</title>
        <authorList>
            <consortium name="US DOE Joint Genome Institute (JGI-PGF)"/>
            <person name="Walter F."/>
            <person name="Albersmeier A."/>
            <person name="Kalinowski J."/>
            <person name="Ruckert C."/>
        </authorList>
    </citation>
    <scope>NUCLEOTIDE SEQUENCE</scope>
    <source>
        <strain evidence="5">CCM 7905</strain>
    </source>
</reference>
<keyword evidence="6" id="KW-1185">Reference proteome</keyword>
<keyword evidence="3" id="KW-0804">Transcription</keyword>
<organism evidence="5 6">
    <name type="scientific">Rhodococcoides trifolii</name>
    <dbReference type="NCBI Taxonomy" id="908250"/>
    <lineage>
        <taxon>Bacteria</taxon>
        <taxon>Bacillati</taxon>
        <taxon>Actinomycetota</taxon>
        <taxon>Actinomycetes</taxon>
        <taxon>Mycobacteriales</taxon>
        <taxon>Nocardiaceae</taxon>
        <taxon>Rhodococcoides</taxon>
    </lineage>
</organism>
<dbReference type="GO" id="GO:0003700">
    <property type="term" value="F:DNA-binding transcription factor activity"/>
    <property type="evidence" value="ECO:0007669"/>
    <property type="project" value="InterPro"/>
</dbReference>
<dbReference type="SMART" id="SM00418">
    <property type="entry name" value="HTH_ARSR"/>
    <property type="match status" value="1"/>
</dbReference>
<name>A0A917G5K7_9NOCA</name>
<evidence type="ECO:0000259" key="4">
    <source>
        <dbReference type="SMART" id="SM00418"/>
    </source>
</evidence>
<dbReference type="InterPro" id="IPR011991">
    <property type="entry name" value="ArsR-like_HTH"/>
</dbReference>
<dbReference type="RefSeq" id="WP_188546824.1">
    <property type="nucleotide sequence ID" value="NZ_BMCU01000005.1"/>
</dbReference>
<dbReference type="Gene3D" id="1.10.10.10">
    <property type="entry name" value="Winged helix-like DNA-binding domain superfamily/Winged helix DNA-binding domain"/>
    <property type="match status" value="1"/>
</dbReference>
<dbReference type="PANTHER" id="PTHR33154:SF18">
    <property type="entry name" value="ARSENICAL RESISTANCE OPERON REPRESSOR"/>
    <property type="match status" value="1"/>
</dbReference>
<dbReference type="InterPro" id="IPR001845">
    <property type="entry name" value="HTH_ArsR_DNA-bd_dom"/>
</dbReference>
<keyword evidence="2" id="KW-0238">DNA-binding</keyword>
<dbReference type="EMBL" id="BMCU01000005">
    <property type="protein sequence ID" value="GGG23446.1"/>
    <property type="molecule type" value="Genomic_DNA"/>
</dbReference>
<dbReference type="GO" id="GO:0003677">
    <property type="term" value="F:DNA binding"/>
    <property type="evidence" value="ECO:0007669"/>
    <property type="project" value="UniProtKB-KW"/>
</dbReference>
<evidence type="ECO:0000313" key="6">
    <source>
        <dbReference type="Proteomes" id="UP000654257"/>
    </source>
</evidence>
<accession>A0A917G5K7</accession>
<dbReference type="InterPro" id="IPR036390">
    <property type="entry name" value="WH_DNA-bd_sf"/>
</dbReference>
<dbReference type="CDD" id="cd00090">
    <property type="entry name" value="HTH_ARSR"/>
    <property type="match status" value="1"/>
</dbReference>
<sequence length="158" mass="16573">MTDEPDLRERLAALEARVAALEAPVAAPPSPGAGSGGLIGYRGESNLHGRVTWEIEYTPDGVLRLPMQNSVDVLAALGHPVRQGIVRHLLNGPVDAADLQAAVGLSSPGQLYHHLKSLTAARLVEQRGRGDYRISGPHVVPILTILLASSDVAGDLGT</sequence>
<gene>
    <name evidence="5" type="ORF">GCM10007304_41620</name>
</gene>
<feature type="domain" description="HTH arsR-type" evidence="4">
    <location>
        <begin position="72"/>
        <end position="148"/>
    </location>
</feature>
<reference evidence="5" key="2">
    <citation type="submission" date="2020-09" db="EMBL/GenBank/DDBJ databases">
        <authorList>
            <person name="Sun Q."/>
            <person name="Sedlacek I."/>
        </authorList>
    </citation>
    <scope>NUCLEOTIDE SEQUENCE</scope>
    <source>
        <strain evidence="5">CCM 7905</strain>
    </source>
</reference>
<evidence type="ECO:0000256" key="2">
    <source>
        <dbReference type="ARBA" id="ARBA00023125"/>
    </source>
</evidence>
<protein>
    <recommendedName>
        <fullName evidence="4">HTH arsR-type domain-containing protein</fullName>
    </recommendedName>
</protein>
<evidence type="ECO:0000313" key="5">
    <source>
        <dbReference type="EMBL" id="GGG23446.1"/>
    </source>
</evidence>
<proteinExistence type="predicted"/>
<dbReference type="InterPro" id="IPR051081">
    <property type="entry name" value="HTH_MetalResp_TranReg"/>
</dbReference>
<dbReference type="AlphaFoldDB" id="A0A917G5K7"/>
<evidence type="ECO:0000256" key="3">
    <source>
        <dbReference type="ARBA" id="ARBA00023163"/>
    </source>
</evidence>
<dbReference type="Pfam" id="PF12840">
    <property type="entry name" value="HTH_20"/>
    <property type="match status" value="1"/>
</dbReference>
<dbReference type="InterPro" id="IPR036388">
    <property type="entry name" value="WH-like_DNA-bd_sf"/>
</dbReference>
<dbReference type="PANTHER" id="PTHR33154">
    <property type="entry name" value="TRANSCRIPTIONAL REGULATOR, ARSR FAMILY"/>
    <property type="match status" value="1"/>
</dbReference>
<comment type="caution">
    <text evidence="5">The sequence shown here is derived from an EMBL/GenBank/DDBJ whole genome shotgun (WGS) entry which is preliminary data.</text>
</comment>
<dbReference type="Proteomes" id="UP000654257">
    <property type="component" value="Unassembled WGS sequence"/>
</dbReference>
<keyword evidence="1" id="KW-0805">Transcription regulation</keyword>
<dbReference type="SUPFAM" id="SSF46785">
    <property type="entry name" value="Winged helix' DNA-binding domain"/>
    <property type="match status" value="1"/>
</dbReference>